<accession>A0ACC2K255</accession>
<sequence>MKDVVPRAQQPGLSSLKTGMDRIWTRSLACRSEALNFASSSPVEMKGRVAAEQALASSCRGLVMHDLILGLYEQAGSC</sequence>
<proteinExistence type="predicted"/>
<dbReference type="Proteomes" id="UP001234297">
    <property type="component" value="Chromosome 12"/>
</dbReference>
<evidence type="ECO:0000313" key="2">
    <source>
        <dbReference type="Proteomes" id="UP001234297"/>
    </source>
</evidence>
<dbReference type="EMBL" id="CM056820">
    <property type="protein sequence ID" value="KAJ8615165.1"/>
    <property type="molecule type" value="Genomic_DNA"/>
</dbReference>
<evidence type="ECO:0000313" key="1">
    <source>
        <dbReference type="EMBL" id="KAJ8615165.1"/>
    </source>
</evidence>
<reference evidence="1 2" key="1">
    <citation type="journal article" date="2022" name="Hortic Res">
        <title>A haplotype resolved chromosomal level avocado genome allows analysis of novel avocado genes.</title>
        <authorList>
            <person name="Nath O."/>
            <person name="Fletcher S.J."/>
            <person name="Hayward A."/>
            <person name="Shaw L.M."/>
            <person name="Masouleh A.K."/>
            <person name="Furtado A."/>
            <person name="Henry R.J."/>
            <person name="Mitter N."/>
        </authorList>
    </citation>
    <scope>NUCLEOTIDE SEQUENCE [LARGE SCALE GENOMIC DNA]</scope>
    <source>
        <strain evidence="2">cv. Hass</strain>
    </source>
</reference>
<gene>
    <name evidence="1" type="ORF">MRB53_034537</name>
</gene>
<keyword evidence="2" id="KW-1185">Reference proteome</keyword>
<name>A0ACC2K255_PERAE</name>
<comment type="caution">
    <text evidence="1">The sequence shown here is derived from an EMBL/GenBank/DDBJ whole genome shotgun (WGS) entry which is preliminary data.</text>
</comment>
<protein>
    <submittedName>
        <fullName evidence="1">Uncharacterized protein</fullName>
    </submittedName>
</protein>
<organism evidence="1 2">
    <name type="scientific">Persea americana</name>
    <name type="common">Avocado</name>
    <dbReference type="NCBI Taxonomy" id="3435"/>
    <lineage>
        <taxon>Eukaryota</taxon>
        <taxon>Viridiplantae</taxon>
        <taxon>Streptophyta</taxon>
        <taxon>Embryophyta</taxon>
        <taxon>Tracheophyta</taxon>
        <taxon>Spermatophyta</taxon>
        <taxon>Magnoliopsida</taxon>
        <taxon>Magnoliidae</taxon>
        <taxon>Laurales</taxon>
        <taxon>Lauraceae</taxon>
        <taxon>Persea</taxon>
    </lineage>
</organism>